<evidence type="ECO:0000313" key="10">
    <source>
        <dbReference type="EMBL" id="AOQ30636.1"/>
    </source>
</evidence>
<evidence type="ECO:0000256" key="4">
    <source>
        <dbReference type="ARBA" id="ARBA00022692"/>
    </source>
</evidence>
<dbReference type="GO" id="GO:0030964">
    <property type="term" value="C:NADH dehydrogenase complex"/>
    <property type="evidence" value="ECO:0007669"/>
    <property type="project" value="TreeGrafter"/>
</dbReference>
<dbReference type="Gene3D" id="1.10.287.3510">
    <property type="match status" value="1"/>
</dbReference>
<accession>A0A1I9Q6E8</accession>
<dbReference type="NCBIfam" id="NF004321">
    <property type="entry name" value="PRK05715.1-3"/>
    <property type="match status" value="1"/>
</dbReference>
<keyword evidence="4 9" id="KW-0812">Transmembrane</keyword>
<dbReference type="NCBIfam" id="NF004320">
    <property type="entry name" value="PRK05715.1-2"/>
    <property type="match status" value="1"/>
</dbReference>
<dbReference type="NCBIfam" id="NF004323">
    <property type="entry name" value="PRK05715.1-5"/>
    <property type="match status" value="1"/>
</dbReference>
<dbReference type="HAMAP" id="MF_01456">
    <property type="entry name" value="NDH1_NuoK"/>
    <property type="match status" value="1"/>
</dbReference>
<evidence type="ECO:0000256" key="1">
    <source>
        <dbReference type="ARBA" id="ARBA00004141"/>
    </source>
</evidence>
<dbReference type="InterPro" id="IPR001133">
    <property type="entry name" value="NADH_UbQ_OxRdtase_chain4L/K"/>
</dbReference>
<evidence type="ECO:0000256" key="2">
    <source>
        <dbReference type="ARBA" id="ARBA00010519"/>
    </source>
</evidence>
<organism evidence="10">
    <name type="scientific">Aphanomyces astaci</name>
    <name type="common">Crayfish plague agent</name>
    <dbReference type="NCBI Taxonomy" id="112090"/>
    <lineage>
        <taxon>Eukaryota</taxon>
        <taxon>Sar</taxon>
        <taxon>Stramenopiles</taxon>
        <taxon>Oomycota</taxon>
        <taxon>Saprolegniomycetes</taxon>
        <taxon>Saprolegniales</taxon>
        <taxon>Verrucalvaceae</taxon>
        <taxon>Aphanomyces</taxon>
    </lineage>
</organism>
<protein>
    <submittedName>
        <fullName evidence="10">NADH dehydrogenase subunit 4L</fullName>
    </submittedName>
</protein>
<evidence type="ECO:0000256" key="7">
    <source>
        <dbReference type="ARBA" id="ARBA00023027"/>
    </source>
</evidence>
<keyword evidence="6 9" id="KW-1133">Transmembrane helix</keyword>
<evidence type="ECO:0000256" key="8">
    <source>
        <dbReference type="ARBA" id="ARBA00023136"/>
    </source>
</evidence>
<reference evidence="10" key="1">
    <citation type="journal article" date="2016" name="Sci. Rep.">
        <title>Mitochondrial genomes and comparative genomics of Aphanomyces astaci and Aphanomyces invadans.</title>
        <authorList>
            <person name="Makkonen J."/>
            <person name="Vesterbacka A."/>
            <person name="Martin F."/>
            <person name="Jussila J."/>
            <person name="Dieguez-Uribeondo J."/>
            <person name="Kortet R."/>
            <person name="Kokko H."/>
        </authorList>
    </citation>
    <scope>NUCLEOTIDE SEQUENCE</scope>
    <source>
        <strain evidence="10">AP03</strain>
    </source>
</reference>
<feature type="transmembrane region" description="Helical" evidence="9">
    <location>
        <begin position="59"/>
        <end position="84"/>
    </location>
</feature>
<keyword evidence="3" id="KW-0813">Transport</keyword>
<dbReference type="InterPro" id="IPR039428">
    <property type="entry name" value="NUOK/Mnh_C1-like"/>
</dbReference>
<dbReference type="GeneID" id="30512513"/>
<feature type="transmembrane region" description="Helical" evidence="9">
    <location>
        <begin position="30"/>
        <end position="53"/>
    </location>
</feature>
<reference evidence="10" key="2">
    <citation type="submission" date="2016-06" db="EMBL/GenBank/DDBJ databases">
        <authorList>
            <person name="Kjaerup R.B."/>
            <person name="Dalgaard T.S."/>
            <person name="Juul-Madsen H.R."/>
        </authorList>
    </citation>
    <scope>NUCLEOTIDE SEQUENCE</scope>
    <source>
        <strain evidence="10">AP03</strain>
    </source>
</reference>
<dbReference type="PANTHER" id="PTHR11434:SF21">
    <property type="entry name" value="NADH DEHYDROGENASE SUBUNIT 4L-RELATED"/>
    <property type="match status" value="1"/>
</dbReference>
<evidence type="ECO:0000256" key="5">
    <source>
        <dbReference type="ARBA" id="ARBA00022967"/>
    </source>
</evidence>
<keyword evidence="5" id="KW-1278">Translocase</keyword>
<comment type="subcellular location">
    <subcellularLocation>
        <location evidence="1">Membrane</location>
        <topology evidence="1">Multi-pass membrane protein</topology>
    </subcellularLocation>
</comment>
<dbReference type="GO" id="GO:0016651">
    <property type="term" value="F:oxidoreductase activity, acting on NAD(P)H"/>
    <property type="evidence" value="ECO:0007669"/>
    <property type="project" value="InterPro"/>
</dbReference>
<proteinExistence type="inferred from homology"/>
<comment type="similarity">
    <text evidence="2">Belongs to the complex I subunit 4L family.</text>
</comment>
<sequence length="100" mass="11241">MILFNNIIINFILFCLGLLGIILNRQNILIILMSIELVLLSINLNFIFFSVFIDDIMGQIFSLIILTVASAESAIGLALMVLFFKIHGNVSIYKIHLLSL</sequence>
<dbReference type="Pfam" id="PF00420">
    <property type="entry name" value="Oxidored_q2"/>
    <property type="match status" value="1"/>
</dbReference>
<evidence type="ECO:0000256" key="3">
    <source>
        <dbReference type="ARBA" id="ARBA00022448"/>
    </source>
</evidence>
<dbReference type="EMBL" id="KX405004">
    <property type="protein sequence ID" value="AOQ30635.1"/>
    <property type="molecule type" value="Genomic_DNA"/>
</dbReference>
<dbReference type="GeneID" id="30512505"/>
<name>A0A1I9Q6E8_APHAT</name>
<evidence type="ECO:0000256" key="6">
    <source>
        <dbReference type="ARBA" id="ARBA00022989"/>
    </source>
</evidence>
<keyword evidence="10" id="KW-0496">Mitochondrion</keyword>
<keyword evidence="7" id="KW-0520">NAD</keyword>
<evidence type="ECO:0000256" key="9">
    <source>
        <dbReference type="SAM" id="Phobius"/>
    </source>
</evidence>
<gene>
    <name evidence="10" type="primary">nad4L</name>
</gene>
<feature type="transmembrane region" description="Helical" evidence="9">
    <location>
        <begin position="6"/>
        <end position="23"/>
    </location>
</feature>
<dbReference type="RefSeq" id="YP_009327201.1">
    <property type="nucleotide sequence ID" value="NC_032051.1"/>
</dbReference>
<dbReference type="GO" id="GO:0042773">
    <property type="term" value="P:ATP synthesis coupled electron transport"/>
    <property type="evidence" value="ECO:0007669"/>
    <property type="project" value="InterPro"/>
</dbReference>
<dbReference type="EMBL" id="KX405004">
    <property type="protein sequence ID" value="AOQ30636.1"/>
    <property type="molecule type" value="Genomic_DNA"/>
</dbReference>
<keyword evidence="8 9" id="KW-0472">Membrane</keyword>
<dbReference type="AlphaFoldDB" id="A0A1I9Q6E8"/>
<dbReference type="RefSeq" id="YP_009327197.1">
    <property type="nucleotide sequence ID" value="NC_032051.1"/>
</dbReference>
<geneLocation type="mitochondrion" evidence="10"/>
<dbReference type="PANTHER" id="PTHR11434">
    <property type="entry name" value="NADH-UBIQUINONE OXIDOREDUCTASE SUBUNIT ND4L"/>
    <property type="match status" value="1"/>
</dbReference>